<sequence length="101" mass="11228">MPNKFPDVGYFPEPPRGDRPLTVRNLLKLDKLFSDAEGKVEDPPSSSMEAVIASDEGDEVFTESEWEEDEIDPPSSPACPSVNIIKNRSKPTRKRKAKLGV</sequence>
<dbReference type="Proteomes" id="UP000054166">
    <property type="component" value="Unassembled WGS sequence"/>
</dbReference>
<evidence type="ECO:0000256" key="1">
    <source>
        <dbReference type="SAM" id="MobiDB-lite"/>
    </source>
</evidence>
<keyword evidence="3" id="KW-1185">Reference proteome</keyword>
<dbReference type="AlphaFoldDB" id="A0A0C3EEX6"/>
<dbReference type="InParanoid" id="A0A0C3EEX6"/>
<evidence type="ECO:0000313" key="2">
    <source>
        <dbReference type="EMBL" id="KIM71195.1"/>
    </source>
</evidence>
<organism evidence="2 3">
    <name type="scientific">Piloderma croceum (strain F 1598)</name>
    <dbReference type="NCBI Taxonomy" id="765440"/>
    <lineage>
        <taxon>Eukaryota</taxon>
        <taxon>Fungi</taxon>
        <taxon>Dikarya</taxon>
        <taxon>Basidiomycota</taxon>
        <taxon>Agaricomycotina</taxon>
        <taxon>Agaricomycetes</taxon>
        <taxon>Agaricomycetidae</taxon>
        <taxon>Atheliales</taxon>
        <taxon>Atheliaceae</taxon>
        <taxon>Piloderma</taxon>
    </lineage>
</organism>
<reference evidence="3" key="2">
    <citation type="submission" date="2015-01" db="EMBL/GenBank/DDBJ databases">
        <title>Evolutionary Origins and Diversification of the Mycorrhizal Mutualists.</title>
        <authorList>
            <consortium name="DOE Joint Genome Institute"/>
            <consortium name="Mycorrhizal Genomics Consortium"/>
            <person name="Kohler A."/>
            <person name="Kuo A."/>
            <person name="Nagy L.G."/>
            <person name="Floudas D."/>
            <person name="Copeland A."/>
            <person name="Barry K.W."/>
            <person name="Cichocki N."/>
            <person name="Veneault-Fourrey C."/>
            <person name="LaButti K."/>
            <person name="Lindquist E.A."/>
            <person name="Lipzen A."/>
            <person name="Lundell T."/>
            <person name="Morin E."/>
            <person name="Murat C."/>
            <person name="Riley R."/>
            <person name="Ohm R."/>
            <person name="Sun H."/>
            <person name="Tunlid A."/>
            <person name="Henrissat B."/>
            <person name="Grigoriev I.V."/>
            <person name="Hibbett D.S."/>
            <person name="Martin F."/>
        </authorList>
    </citation>
    <scope>NUCLEOTIDE SEQUENCE [LARGE SCALE GENOMIC DNA]</scope>
    <source>
        <strain evidence="3">F 1598</strain>
    </source>
</reference>
<name>A0A0C3EEX6_PILCF</name>
<proteinExistence type="predicted"/>
<dbReference type="HOGENOM" id="CLU_2298399_0_0_1"/>
<feature type="non-terminal residue" evidence="2">
    <location>
        <position position="101"/>
    </location>
</feature>
<feature type="compositionally biased region" description="Acidic residues" evidence="1">
    <location>
        <begin position="55"/>
        <end position="72"/>
    </location>
</feature>
<accession>A0A0C3EEX6</accession>
<dbReference type="EMBL" id="KN833415">
    <property type="protein sequence ID" value="KIM71195.1"/>
    <property type="molecule type" value="Genomic_DNA"/>
</dbReference>
<evidence type="ECO:0000313" key="3">
    <source>
        <dbReference type="Proteomes" id="UP000054166"/>
    </source>
</evidence>
<reference evidence="2 3" key="1">
    <citation type="submission" date="2014-04" db="EMBL/GenBank/DDBJ databases">
        <authorList>
            <consortium name="DOE Joint Genome Institute"/>
            <person name="Kuo A."/>
            <person name="Tarkka M."/>
            <person name="Buscot F."/>
            <person name="Kohler A."/>
            <person name="Nagy L.G."/>
            <person name="Floudas D."/>
            <person name="Copeland A."/>
            <person name="Barry K.W."/>
            <person name="Cichocki N."/>
            <person name="Veneault-Fourrey C."/>
            <person name="LaButti K."/>
            <person name="Lindquist E.A."/>
            <person name="Lipzen A."/>
            <person name="Lundell T."/>
            <person name="Morin E."/>
            <person name="Murat C."/>
            <person name="Sun H."/>
            <person name="Tunlid A."/>
            <person name="Henrissat B."/>
            <person name="Grigoriev I.V."/>
            <person name="Hibbett D.S."/>
            <person name="Martin F."/>
            <person name="Nordberg H.P."/>
            <person name="Cantor M.N."/>
            <person name="Hua S.X."/>
        </authorList>
    </citation>
    <scope>NUCLEOTIDE SEQUENCE [LARGE SCALE GENOMIC DNA]</scope>
    <source>
        <strain evidence="2 3">F 1598</strain>
    </source>
</reference>
<gene>
    <name evidence="2" type="ORF">PILCRDRAFT_93982</name>
</gene>
<feature type="region of interest" description="Disordered" evidence="1">
    <location>
        <begin position="36"/>
        <end position="101"/>
    </location>
</feature>
<protein>
    <submittedName>
        <fullName evidence="2">Uncharacterized protein</fullName>
    </submittedName>
</protein>
<feature type="compositionally biased region" description="Basic residues" evidence="1">
    <location>
        <begin position="87"/>
        <end position="101"/>
    </location>
</feature>